<dbReference type="OrthoDB" id="9796933at2"/>
<dbReference type="KEGG" id="nja:NSJP_3116"/>
<dbReference type="Proteomes" id="UP000192042">
    <property type="component" value="Chromosome I"/>
</dbReference>
<dbReference type="GO" id="GO:0006508">
    <property type="term" value="P:proteolysis"/>
    <property type="evidence" value="ECO:0007669"/>
    <property type="project" value="UniProtKB-KW"/>
</dbReference>
<evidence type="ECO:0000313" key="4">
    <source>
        <dbReference type="Proteomes" id="UP000192042"/>
    </source>
</evidence>
<dbReference type="STRING" id="1325564.NSJP_3116"/>
<keyword evidence="3" id="KW-0378">Hydrolase</keyword>
<dbReference type="EMBL" id="LT828648">
    <property type="protein sequence ID" value="SLM49283.1"/>
    <property type="molecule type" value="Genomic_DNA"/>
</dbReference>
<reference evidence="3 4" key="1">
    <citation type="submission" date="2017-03" db="EMBL/GenBank/DDBJ databases">
        <authorList>
            <person name="Afonso C.L."/>
            <person name="Miller P.J."/>
            <person name="Scott M.A."/>
            <person name="Spackman E."/>
            <person name="Goraichik I."/>
            <person name="Dimitrov K.M."/>
            <person name="Suarez D.L."/>
            <person name="Swayne D.E."/>
        </authorList>
    </citation>
    <scope>NUCLEOTIDE SEQUENCE [LARGE SCALE GENOMIC DNA]</scope>
    <source>
        <strain evidence="3">Genome sequencing of Nitrospira japonica strain NJ11</strain>
    </source>
</reference>
<dbReference type="AlphaFoldDB" id="A0A1W1I904"/>
<dbReference type="GO" id="GO:0008233">
    <property type="term" value="F:peptidase activity"/>
    <property type="evidence" value="ECO:0007669"/>
    <property type="project" value="UniProtKB-KW"/>
</dbReference>
<organism evidence="3 4">
    <name type="scientific">Nitrospira japonica</name>
    <dbReference type="NCBI Taxonomy" id="1325564"/>
    <lineage>
        <taxon>Bacteria</taxon>
        <taxon>Pseudomonadati</taxon>
        <taxon>Nitrospirota</taxon>
        <taxon>Nitrospiria</taxon>
        <taxon>Nitrospirales</taxon>
        <taxon>Nitrospiraceae</taxon>
        <taxon>Nitrospira</taxon>
    </lineage>
</organism>
<feature type="domain" description="Adaptor protein ClpS core" evidence="2">
    <location>
        <begin position="28"/>
        <end position="87"/>
    </location>
</feature>
<evidence type="ECO:0000313" key="3">
    <source>
        <dbReference type="EMBL" id="SLM49283.1"/>
    </source>
</evidence>
<dbReference type="InterPro" id="IPR014719">
    <property type="entry name" value="Ribosomal_bL12_C/ClpS-like"/>
</dbReference>
<dbReference type="SUPFAM" id="SSF54736">
    <property type="entry name" value="ClpS-like"/>
    <property type="match status" value="1"/>
</dbReference>
<feature type="compositionally biased region" description="Polar residues" evidence="1">
    <location>
        <begin position="11"/>
        <end position="21"/>
    </location>
</feature>
<proteinExistence type="predicted"/>
<protein>
    <submittedName>
        <fullName evidence="3">ATP-dependent Clp protease adapter protein ClpS</fullName>
    </submittedName>
</protein>
<dbReference type="GO" id="GO:0030163">
    <property type="term" value="P:protein catabolic process"/>
    <property type="evidence" value="ECO:0007669"/>
    <property type="project" value="InterPro"/>
</dbReference>
<keyword evidence="3" id="KW-0645">Protease</keyword>
<dbReference type="RefSeq" id="WP_080887536.1">
    <property type="nucleotide sequence ID" value="NZ_LT828648.1"/>
</dbReference>
<gene>
    <name evidence="3" type="primary">clpS</name>
    <name evidence="3" type="ORF">NSJP_3116</name>
</gene>
<dbReference type="InterPro" id="IPR003769">
    <property type="entry name" value="ClpS_core"/>
</dbReference>
<accession>A0A1W1I904</accession>
<feature type="region of interest" description="Disordered" evidence="1">
    <location>
        <begin position="1"/>
        <end position="21"/>
    </location>
</feature>
<evidence type="ECO:0000259" key="2">
    <source>
        <dbReference type="Pfam" id="PF02617"/>
    </source>
</evidence>
<dbReference type="Gene3D" id="3.30.1390.10">
    <property type="match status" value="1"/>
</dbReference>
<evidence type="ECO:0000256" key="1">
    <source>
        <dbReference type="SAM" id="MobiDB-lite"/>
    </source>
</evidence>
<dbReference type="Pfam" id="PF02617">
    <property type="entry name" value="ClpS"/>
    <property type="match status" value="1"/>
</dbReference>
<sequence length="98" mass="10436">MAESPTPVATPLTTETPSTSAGDGLEARVIVYNCDCHTYQQVIGLFCECIPGMTASRAFELAWKIDHHGEAVVFTGAWKQAEEIAGKLGNGGLRVAIQ</sequence>
<keyword evidence="4" id="KW-1185">Reference proteome</keyword>
<name>A0A1W1I904_9BACT</name>